<feature type="region of interest" description="Disordered" evidence="2">
    <location>
        <begin position="856"/>
        <end position="878"/>
    </location>
</feature>
<feature type="region of interest" description="Disordered" evidence="2">
    <location>
        <begin position="203"/>
        <end position="433"/>
    </location>
</feature>
<feature type="compositionally biased region" description="Pro residues" evidence="2">
    <location>
        <begin position="353"/>
        <end position="368"/>
    </location>
</feature>
<feature type="compositionally biased region" description="Polar residues" evidence="2">
    <location>
        <begin position="253"/>
        <end position="272"/>
    </location>
</feature>
<name>A0A371CCN0_YARLL</name>
<dbReference type="AlphaFoldDB" id="A0A371CCN0"/>
<evidence type="ECO:0000256" key="1">
    <source>
        <dbReference type="ARBA" id="ARBA00022581"/>
    </source>
</evidence>
<feature type="compositionally biased region" description="Low complexity" evidence="2">
    <location>
        <begin position="325"/>
        <end position="352"/>
    </location>
</feature>
<gene>
    <name evidence="3" type="ORF">B0I71DRAFT_162915</name>
</gene>
<evidence type="ECO:0000256" key="2">
    <source>
        <dbReference type="SAM" id="MobiDB-lite"/>
    </source>
</evidence>
<dbReference type="EMBL" id="KZ858956">
    <property type="protein sequence ID" value="RDW28033.1"/>
    <property type="molecule type" value="Genomic_DNA"/>
</dbReference>
<dbReference type="Proteomes" id="UP000256601">
    <property type="component" value="Unassembled WGS sequence"/>
</dbReference>
<feature type="compositionally biased region" description="Low complexity" evidence="2">
    <location>
        <begin position="393"/>
        <end position="406"/>
    </location>
</feature>
<dbReference type="PANTHER" id="PTHR13037">
    <property type="entry name" value="FORMIN"/>
    <property type="match status" value="1"/>
</dbReference>
<protein>
    <submittedName>
        <fullName evidence="3">Uncharacterized protein</fullName>
    </submittedName>
</protein>
<evidence type="ECO:0000313" key="3">
    <source>
        <dbReference type="EMBL" id="RDW28033.1"/>
    </source>
</evidence>
<reference evidence="3 4" key="1">
    <citation type="submission" date="2018-07" db="EMBL/GenBank/DDBJ databases">
        <title>Draft Genome Assemblies for Five Robust Yarrowia lipolytica Strains Exhibiting High Lipid Production and Pentose Sugar Utilization and Sugar Alcohol Secretion from Undetoxified Lignocellulosic Biomass Hydrolysates.</title>
        <authorList>
            <consortium name="DOE Joint Genome Institute"/>
            <person name="Walker C."/>
            <person name="Ryu S."/>
            <person name="Na H."/>
            <person name="Zane M."/>
            <person name="LaButti K."/>
            <person name="Lipzen A."/>
            <person name="Haridas S."/>
            <person name="Barry K."/>
            <person name="Grigoriev I.V."/>
            <person name="Quarterman J."/>
            <person name="Slininger P."/>
            <person name="Dien B."/>
            <person name="Trinh C.T."/>
        </authorList>
    </citation>
    <scope>NUCLEOTIDE SEQUENCE [LARGE SCALE GENOMIC DNA]</scope>
    <source>
        <strain evidence="3 4">YB392</strain>
    </source>
</reference>
<feature type="region of interest" description="Disordered" evidence="2">
    <location>
        <begin position="912"/>
        <end position="938"/>
    </location>
</feature>
<proteinExistence type="predicted"/>
<accession>A0A371CCN0</accession>
<organism evidence="3 4">
    <name type="scientific">Yarrowia lipolytica</name>
    <name type="common">Candida lipolytica</name>
    <dbReference type="NCBI Taxonomy" id="4952"/>
    <lineage>
        <taxon>Eukaryota</taxon>
        <taxon>Fungi</taxon>
        <taxon>Dikarya</taxon>
        <taxon>Ascomycota</taxon>
        <taxon>Saccharomycotina</taxon>
        <taxon>Dipodascomycetes</taxon>
        <taxon>Dipodascales</taxon>
        <taxon>Dipodascales incertae sedis</taxon>
        <taxon>Yarrowia</taxon>
    </lineage>
</organism>
<feature type="compositionally biased region" description="Low complexity" evidence="2">
    <location>
        <begin position="274"/>
        <end position="302"/>
    </location>
</feature>
<dbReference type="VEuPathDB" id="FungiDB:YALI1_A21236g"/>
<feature type="compositionally biased region" description="Pro residues" evidence="2">
    <location>
        <begin position="375"/>
        <end position="389"/>
    </location>
</feature>
<feature type="compositionally biased region" description="Polar residues" evidence="2">
    <location>
        <begin position="224"/>
        <end position="240"/>
    </location>
</feature>
<dbReference type="PANTHER" id="PTHR13037:SF24">
    <property type="entry name" value="POLYCOMB PROTEIN PCL-RELATED"/>
    <property type="match status" value="1"/>
</dbReference>
<evidence type="ECO:0000313" key="4">
    <source>
        <dbReference type="Proteomes" id="UP000256601"/>
    </source>
</evidence>
<keyword evidence="1" id="KW-0945">Host-virus interaction</keyword>
<dbReference type="VEuPathDB" id="FungiDB:YALI0_A20174g"/>
<sequence>MPRETHTAAKRLVLELPCVLSTAEAGAQLMHTQDKDPINRKIAETDVSFTVMYTAINARPTTVDIPTDECGTVVNRVISRVISRVINRVVNRDVNRVVNRDTVSTKLLTSRKEVYLTSVFFSTPSFTSTNNTLRQFLAMEEDAPPSYTPRPTGDSVTVRAYTTYHEGASPQENHRLNEEARITQQRTGEGLQSATSVQSLILPESPVTPSRPGNVTGRPVQSLVLPTNPRTHGRSRSATSLAPPRPTARRMSPSPTRTSQNTRPAASPSPSRLTPARTPNTPAARPAATSPRTHAPAQRVPSSPQPSRPQYSPQAARSQPSLTPARSTTSIVSTASTATTASSSSSRPRAPAQAPPPPPTQAAPPVPGVPSTTHRPPPPAQAPPPPPPLGNQAQAHPTPAATTTPRPESPPLITISSESFVPPIASPSSSSSSLESQISTVSSVAPPIPGLHYALHTILDCPPNASNLDIEQAFRTETLRTLKDCDGLSGFRNFCCYSFAFQILNNPSSRNQYMQREDHDDALLLELQAQRSPQEPAVFFQSLFAGFFHPPIPVPVATMGLVDLLKEAEAEQWEVTPDMPPPPPVNWIPTQDATLINAIFGDAVISQRWFKSLEFVSRLATSNSKHINWYEALLDIALDEDVAAVSSPAMRDYLAKGVQSEGFSQTFTETVQTEMNKLFLQPVPFSSDVVRATGYMIMAEMEDKMRGNTVQRNLVADSLERAIRRSHAVAQHWRRHKFSDDDQVNLVYTRAVYMNLQQIHRRVQELCRLLVSDPSLQRIYRLWEIGNFMYIASQQRELIGVPFDNFMAETVSITAHREAYYASETPKKHLRGFDYTESTDGLCLWDTIIASGEKERNGNKGSFSTGSEGYASIRDSSNKPVRPIHTFVTDLQPNPPVSQNYYTDVGSDTSGYYGDVGSDNGNSDLLGSPFRVRPGRVA</sequence>